<dbReference type="Pfam" id="PF13302">
    <property type="entry name" value="Acetyltransf_3"/>
    <property type="match status" value="1"/>
</dbReference>
<dbReference type="PANTHER" id="PTHR43792:SF13">
    <property type="entry name" value="ACETYLTRANSFERASE"/>
    <property type="match status" value="1"/>
</dbReference>
<organism evidence="2 3">
    <name type="scientific">Edaphobacter modestus</name>
    <dbReference type="NCBI Taxonomy" id="388466"/>
    <lineage>
        <taxon>Bacteria</taxon>
        <taxon>Pseudomonadati</taxon>
        <taxon>Acidobacteriota</taxon>
        <taxon>Terriglobia</taxon>
        <taxon>Terriglobales</taxon>
        <taxon>Acidobacteriaceae</taxon>
        <taxon>Edaphobacter</taxon>
    </lineage>
</organism>
<dbReference type="PROSITE" id="PS51186">
    <property type="entry name" value="GNAT"/>
    <property type="match status" value="1"/>
</dbReference>
<evidence type="ECO:0000313" key="2">
    <source>
        <dbReference type="EMBL" id="RZU41868.1"/>
    </source>
</evidence>
<reference evidence="2 3" key="1">
    <citation type="submission" date="2019-02" db="EMBL/GenBank/DDBJ databases">
        <title>Genomic Encyclopedia of Archaeal and Bacterial Type Strains, Phase II (KMG-II): from individual species to whole genera.</title>
        <authorList>
            <person name="Goeker M."/>
        </authorList>
    </citation>
    <scope>NUCLEOTIDE SEQUENCE [LARGE SCALE GENOMIC DNA]</scope>
    <source>
        <strain evidence="2 3">DSM 18101</strain>
    </source>
</reference>
<dbReference type="RefSeq" id="WP_130419710.1">
    <property type="nucleotide sequence ID" value="NZ_SHKW01000001.1"/>
</dbReference>
<protein>
    <submittedName>
        <fullName evidence="2">RimJ/RimL family protein N-acetyltransferase</fullName>
    </submittedName>
</protein>
<dbReference type="OrthoDB" id="9798081at2"/>
<proteinExistence type="predicted"/>
<dbReference type="Gene3D" id="3.40.630.30">
    <property type="match status" value="1"/>
</dbReference>
<keyword evidence="2" id="KW-0808">Transferase</keyword>
<dbReference type="AlphaFoldDB" id="A0A4Q7YW33"/>
<gene>
    <name evidence="2" type="ORF">BDD14_3405</name>
</gene>
<feature type="domain" description="N-acetyltransferase" evidence="1">
    <location>
        <begin position="31"/>
        <end position="180"/>
    </location>
</feature>
<keyword evidence="3" id="KW-1185">Reference proteome</keyword>
<sequence>MSLHPSDILTSRLALIALTPESVLIEQSAGGDYRRFGERIGCTIHREWPPIHWEPHVFDFFLKQFREHPDQVGWNRYVALPQPDGTRTLIGSLGAFSKNDPPGTCEIGYGILPSFEGQGFATEGTQALIEFLRSDGRVASIIAHTFPSLPRSIRVMEKCGLTFDGDGEEPGTIRYRLNLR</sequence>
<dbReference type="InterPro" id="IPR051531">
    <property type="entry name" value="N-acetyltransferase"/>
</dbReference>
<dbReference type="GO" id="GO:0016747">
    <property type="term" value="F:acyltransferase activity, transferring groups other than amino-acyl groups"/>
    <property type="evidence" value="ECO:0007669"/>
    <property type="project" value="InterPro"/>
</dbReference>
<evidence type="ECO:0000259" key="1">
    <source>
        <dbReference type="PROSITE" id="PS51186"/>
    </source>
</evidence>
<dbReference type="InterPro" id="IPR000182">
    <property type="entry name" value="GNAT_dom"/>
</dbReference>
<dbReference type="Proteomes" id="UP000292958">
    <property type="component" value="Unassembled WGS sequence"/>
</dbReference>
<evidence type="ECO:0000313" key="3">
    <source>
        <dbReference type="Proteomes" id="UP000292958"/>
    </source>
</evidence>
<dbReference type="InterPro" id="IPR016181">
    <property type="entry name" value="Acyl_CoA_acyltransferase"/>
</dbReference>
<accession>A0A4Q7YW33</accession>
<dbReference type="SUPFAM" id="SSF55729">
    <property type="entry name" value="Acyl-CoA N-acyltransferases (Nat)"/>
    <property type="match status" value="1"/>
</dbReference>
<name>A0A4Q7YW33_9BACT</name>
<dbReference type="PANTHER" id="PTHR43792">
    <property type="entry name" value="GNAT FAMILY, PUTATIVE (AFU_ORTHOLOGUE AFUA_3G00765)-RELATED-RELATED"/>
    <property type="match status" value="1"/>
</dbReference>
<dbReference type="EMBL" id="SHKW01000001">
    <property type="protein sequence ID" value="RZU41868.1"/>
    <property type="molecule type" value="Genomic_DNA"/>
</dbReference>
<comment type="caution">
    <text evidence="2">The sequence shown here is derived from an EMBL/GenBank/DDBJ whole genome shotgun (WGS) entry which is preliminary data.</text>
</comment>